<dbReference type="PROSITE" id="PS50249">
    <property type="entry name" value="MPN"/>
    <property type="match status" value="1"/>
</dbReference>
<dbReference type="PROSITE" id="PS01302">
    <property type="entry name" value="UPF0758"/>
    <property type="match status" value="1"/>
</dbReference>
<proteinExistence type="inferred from homology"/>
<dbReference type="CDD" id="cd08071">
    <property type="entry name" value="MPN_DUF2466"/>
    <property type="match status" value="1"/>
</dbReference>
<evidence type="ECO:0000256" key="2">
    <source>
        <dbReference type="ARBA" id="ARBA00022670"/>
    </source>
</evidence>
<evidence type="ECO:0000256" key="1">
    <source>
        <dbReference type="ARBA" id="ARBA00010243"/>
    </source>
</evidence>
<evidence type="ECO:0000313" key="9">
    <source>
        <dbReference type="EMBL" id="QCA29569.1"/>
    </source>
</evidence>
<dbReference type="InterPro" id="IPR025657">
    <property type="entry name" value="RadC_JAB"/>
</dbReference>
<dbReference type="EMBL" id="SRHU01000022">
    <property type="protein sequence ID" value="TFZ41222.1"/>
    <property type="molecule type" value="Genomic_DNA"/>
</dbReference>
<reference evidence="10 12" key="1">
    <citation type="submission" date="2019-03" db="EMBL/GenBank/DDBJ databases">
        <title>Vagococcus sp. was isolated fron gut of Carduelis flavirostris.</title>
        <authorList>
            <person name="Ge Y."/>
        </authorList>
    </citation>
    <scope>NUCLEOTIDE SEQUENCE [LARGE SCALE GENOMIC DNA]</scope>
    <source>
        <strain evidence="10 12">CF-210</strain>
    </source>
</reference>
<evidence type="ECO:0000313" key="10">
    <source>
        <dbReference type="EMBL" id="TFZ41222.1"/>
    </source>
</evidence>
<feature type="domain" description="MPN" evidence="8">
    <location>
        <begin position="94"/>
        <end position="216"/>
    </location>
</feature>
<reference evidence="9 11" key="2">
    <citation type="journal article" date="2020" name="Int. J. Syst. Evol. Microbiol.">
        <title>Vagococcus xieshaowenii sp. nov., isolated from snow finch (Montifringilla taczanowskii) cloacal content.</title>
        <authorList>
            <person name="Ge Y."/>
            <person name="Yang J."/>
            <person name="Lai X.H."/>
            <person name="Zhang G."/>
            <person name="Jin D."/>
            <person name="Lu S."/>
            <person name="Wang B."/>
            <person name="Huang Y."/>
            <person name="Huang Y."/>
            <person name="Ren Z."/>
            <person name="Zhang X."/>
            <person name="Xu J."/>
        </authorList>
    </citation>
    <scope>NUCLEOTIDE SEQUENCE [LARGE SCALE GENOMIC DNA]</scope>
    <source>
        <strain evidence="9">Personal::cf-49</strain>
        <strain evidence="11">personal::cf-49</strain>
    </source>
</reference>
<keyword evidence="5" id="KW-0862">Zinc</keyword>
<evidence type="ECO:0000256" key="5">
    <source>
        <dbReference type="ARBA" id="ARBA00022833"/>
    </source>
</evidence>
<protein>
    <submittedName>
        <fullName evidence="10">JAB domain-containing protein</fullName>
    </submittedName>
</protein>
<keyword evidence="2" id="KW-0645">Protease</keyword>
<gene>
    <name evidence="10" type="ORF">E4031_05415</name>
    <name evidence="9" type="ORF">E4Z98_01560</name>
</gene>
<organism evidence="10 12">
    <name type="scientific">Vagococcus xieshaowenii</name>
    <dbReference type="NCBI Taxonomy" id="2562451"/>
    <lineage>
        <taxon>Bacteria</taxon>
        <taxon>Bacillati</taxon>
        <taxon>Bacillota</taxon>
        <taxon>Bacilli</taxon>
        <taxon>Lactobacillales</taxon>
        <taxon>Enterococcaceae</taxon>
        <taxon>Vagococcus</taxon>
    </lineage>
</organism>
<dbReference type="Pfam" id="PF04002">
    <property type="entry name" value="RadC"/>
    <property type="match status" value="1"/>
</dbReference>
<dbReference type="GO" id="GO:0008237">
    <property type="term" value="F:metallopeptidase activity"/>
    <property type="evidence" value="ECO:0007669"/>
    <property type="project" value="UniProtKB-KW"/>
</dbReference>
<evidence type="ECO:0000256" key="4">
    <source>
        <dbReference type="ARBA" id="ARBA00022801"/>
    </source>
</evidence>
<dbReference type="InterPro" id="IPR046778">
    <property type="entry name" value="UPF0758_N"/>
</dbReference>
<evidence type="ECO:0000256" key="6">
    <source>
        <dbReference type="ARBA" id="ARBA00023049"/>
    </source>
</evidence>
<dbReference type="AlphaFoldDB" id="A0AAJ5EEK2"/>
<dbReference type="InterPro" id="IPR001405">
    <property type="entry name" value="UPF0758"/>
</dbReference>
<dbReference type="PANTHER" id="PTHR30471:SF3">
    <property type="entry name" value="UPF0758 PROTEIN YEES-RELATED"/>
    <property type="match status" value="1"/>
</dbReference>
<sequence>MGLPRERCLEVGVENLTIKELLAILLRTGTKKQSVLELSEEVINHFKTLFDLKEASIEELQLISGVGKVKAMEIQAAIELGYRIAKSNQIKLGQVVSSHALGHELIDEMKDWRQEHLIVIYLNTKNQMIKKEVIFKGTLNQSIAHPREIYRVAVKCAAARFILAHNHPSGNPNVSQQDVDFTKRIIECGKIMGIELLDHLVIGDIRYLSMREEGIID</sequence>
<keyword evidence="3" id="KW-0479">Metal-binding</keyword>
<evidence type="ECO:0000256" key="7">
    <source>
        <dbReference type="RuleBase" id="RU003797"/>
    </source>
</evidence>
<dbReference type="EMBL" id="CP038865">
    <property type="protein sequence ID" value="QCA29569.1"/>
    <property type="molecule type" value="Genomic_DNA"/>
</dbReference>
<evidence type="ECO:0000259" key="8">
    <source>
        <dbReference type="PROSITE" id="PS50249"/>
    </source>
</evidence>
<dbReference type="InterPro" id="IPR010994">
    <property type="entry name" value="RuvA_2-like"/>
</dbReference>
<dbReference type="PANTHER" id="PTHR30471">
    <property type="entry name" value="DNA REPAIR PROTEIN RADC"/>
    <property type="match status" value="1"/>
</dbReference>
<dbReference type="GO" id="GO:0046872">
    <property type="term" value="F:metal ion binding"/>
    <property type="evidence" value="ECO:0007669"/>
    <property type="project" value="UniProtKB-KW"/>
</dbReference>
<dbReference type="RefSeq" id="WP_135254428.1">
    <property type="nucleotide sequence ID" value="NZ_CP038865.1"/>
</dbReference>
<dbReference type="InterPro" id="IPR037518">
    <property type="entry name" value="MPN"/>
</dbReference>
<keyword evidence="4" id="KW-0378">Hydrolase</keyword>
<dbReference type="SUPFAM" id="SSF47781">
    <property type="entry name" value="RuvA domain 2-like"/>
    <property type="match status" value="1"/>
</dbReference>
<accession>A0AAJ5EEK2</accession>
<dbReference type="InterPro" id="IPR020891">
    <property type="entry name" value="UPF0758_CS"/>
</dbReference>
<dbReference type="Gene3D" id="3.40.140.10">
    <property type="entry name" value="Cytidine Deaminase, domain 2"/>
    <property type="match status" value="1"/>
</dbReference>
<comment type="similarity">
    <text evidence="1 7">Belongs to the UPF0758 family.</text>
</comment>
<dbReference type="GO" id="GO:0006508">
    <property type="term" value="P:proteolysis"/>
    <property type="evidence" value="ECO:0007669"/>
    <property type="project" value="UniProtKB-KW"/>
</dbReference>
<dbReference type="NCBIfam" id="TIGR00608">
    <property type="entry name" value="radc"/>
    <property type="match status" value="1"/>
</dbReference>
<dbReference type="Pfam" id="PF20582">
    <property type="entry name" value="UPF0758_N"/>
    <property type="match status" value="1"/>
</dbReference>
<dbReference type="Proteomes" id="UP000296883">
    <property type="component" value="Chromosome"/>
</dbReference>
<evidence type="ECO:0000256" key="3">
    <source>
        <dbReference type="ARBA" id="ARBA00022723"/>
    </source>
</evidence>
<keyword evidence="11" id="KW-1185">Reference proteome</keyword>
<dbReference type="Proteomes" id="UP000297725">
    <property type="component" value="Unassembled WGS sequence"/>
</dbReference>
<dbReference type="NCBIfam" id="NF000642">
    <property type="entry name" value="PRK00024.1"/>
    <property type="match status" value="1"/>
</dbReference>
<keyword evidence="6" id="KW-0482">Metalloprotease</keyword>
<dbReference type="Gene3D" id="1.10.150.20">
    <property type="entry name" value="5' to 3' exonuclease, C-terminal subdomain"/>
    <property type="match status" value="1"/>
</dbReference>
<name>A0AAJ5EEK2_9ENTE</name>
<evidence type="ECO:0000313" key="12">
    <source>
        <dbReference type="Proteomes" id="UP000297725"/>
    </source>
</evidence>
<evidence type="ECO:0000313" key="11">
    <source>
        <dbReference type="Proteomes" id="UP000296883"/>
    </source>
</evidence>